<feature type="region of interest" description="Disordered" evidence="1">
    <location>
        <begin position="499"/>
        <end position="546"/>
    </location>
</feature>
<name>A0A5M9JPP8_MONFR</name>
<protein>
    <submittedName>
        <fullName evidence="2">Uncharacterized protein</fullName>
    </submittedName>
</protein>
<dbReference type="VEuPathDB" id="FungiDB:MFRU_026g00880"/>
<feature type="compositionally biased region" description="Polar residues" evidence="1">
    <location>
        <begin position="281"/>
        <end position="302"/>
    </location>
</feature>
<reference evidence="2 3" key="1">
    <citation type="submission" date="2019-06" db="EMBL/GenBank/DDBJ databases">
        <title>Genome Sequence of the Brown Rot Fungal Pathogen Monilinia fructicola.</title>
        <authorList>
            <person name="De Miccolis Angelini R.M."/>
            <person name="Landi L."/>
            <person name="Abate D."/>
            <person name="Pollastro S."/>
            <person name="Romanazzi G."/>
            <person name="Faretra F."/>
        </authorList>
    </citation>
    <scope>NUCLEOTIDE SEQUENCE [LARGE SCALE GENOMIC DNA]</scope>
    <source>
        <strain evidence="2 3">Mfrc123</strain>
    </source>
</reference>
<feature type="region of interest" description="Disordered" evidence="1">
    <location>
        <begin position="1065"/>
        <end position="1202"/>
    </location>
</feature>
<feature type="compositionally biased region" description="Polar residues" evidence="1">
    <location>
        <begin position="34"/>
        <end position="61"/>
    </location>
</feature>
<sequence>MNPTDELRTVHEDRLENIGKLVDGKWVWPAVFTSRSSGQQTNEPSSPPYNHTISKEPTANPNDIDVPESSNNSLDISHPTMDERGRVQGGLQESASQRSSSSGTTRSNQSPRSGSYLFDSIETLASPSALPSLSPAAAPTRVRALGEVNALDFATPNASVGDDSFMYASGSASPGASSTEGRTLEEAKPGSDVSPARDSSTSLTSNKKAVKYTLHKTPDYLHVNDESQLHLDKAQTQTHTEKVEHHRKARLGKVQDVINTPIDPAEVEGVPEARTTKEYENSQPHQVKEVTSSEQVRASTKSPELRFPQKPKTPAEMSDHQFPTKSSQAFEPMIIDTLQERYQKDGARASTQGHHINTPPAVRAYRERYLPSIQTDSSSNQPKIAAFGTGFQSSTTNTGSVLSALPSVGLLATEGSDLPPAEPQDEPMLSTHPSVTASFQTPGAIPYNLTPSPVSSDQGNSFYEPYGHRSSSPSDNVYNMAHVSSISVTEAVSIPANEATPTKAAPFPSIRKVHRSGTASIKKTQNASDGANPSTSRSLKPDNPNTQVLADEEIGYAFDLAHSPTPSTAPETQKLIPSPIDLTYSPSPSPELNHHPSTIFTGSPVHTQELEDLPQERHSQTRDGRATSPSESFDSASKATVSAESVHGSSEEIENDFNFAELFHSQASEVAATPGPSQPADDKFIQDKAAHDERLPMPPRSSAKAGTVVGAVSSAEVEESLRIAASSGGEAMEIDEPAEIDNTLEAVKSVENNTMDIDEGLSSDLSEVLSNPDLDIMTAQTKELLQAEKSEQALINKLTGPTLPRATHLTWAPHLAPPLSTISCDEYEFAKDGAYFDLACALFRTVPKRVFDKIWIDENYRPEISLSTGPPRWVRPRDLTIEHAAKADPNSFELIKVLSAVEKSLLQIWIDVESVVLMLYAEFDNEFKAKDLTVFFRQHQLNIYTEWKKLYVHLVTLADWKERYFAASNVKKRAFPNTVNPYKRLFTMKNSAGIIFYGTKEYFNAMKAAIKDAWDAFDCAELKQSKYKQLPRMNKTALGEEFSNCLDGLREFHTVVRRRDWDVEAYSEDEASSEDELPPPMIGLEQSREGTSKGKGKAVAAEDDPEEISDDVSDGDPPSYYEEADDDDGDYFEDDSHHPRGGPQPVQSPTRGMKRGITHSPRRISSDDEMTANNGGELQLQTRDSLNSGAGYVQSPKVTGVRKGAKRLMVEVSDGSSPQGVEKYFSTP</sequence>
<feature type="region of interest" description="Disordered" evidence="1">
    <location>
        <begin position="560"/>
        <end position="651"/>
    </location>
</feature>
<feature type="compositionally biased region" description="Polar residues" evidence="1">
    <location>
        <begin position="1171"/>
        <end position="1188"/>
    </location>
</feature>
<gene>
    <name evidence="2" type="ORF">EYC84_001478</name>
</gene>
<feature type="region of interest" description="Disordered" evidence="1">
    <location>
        <begin position="450"/>
        <end position="474"/>
    </location>
</feature>
<feature type="compositionally biased region" description="Acidic residues" evidence="1">
    <location>
        <begin position="1065"/>
        <end position="1077"/>
    </location>
</feature>
<feature type="compositionally biased region" description="Polar residues" evidence="1">
    <location>
        <begin position="450"/>
        <end position="461"/>
    </location>
</feature>
<evidence type="ECO:0000313" key="2">
    <source>
        <dbReference type="EMBL" id="KAA8571478.1"/>
    </source>
</evidence>
<feature type="region of interest" description="Disordered" evidence="1">
    <location>
        <begin position="267"/>
        <end position="325"/>
    </location>
</feature>
<feature type="compositionally biased region" description="Polar residues" evidence="1">
    <location>
        <begin position="627"/>
        <end position="643"/>
    </location>
</feature>
<accession>A0A5M9JPP8</accession>
<organism evidence="2 3">
    <name type="scientific">Monilinia fructicola</name>
    <name type="common">Brown rot fungus</name>
    <name type="synonym">Ciboria fructicola</name>
    <dbReference type="NCBI Taxonomy" id="38448"/>
    <lineage>
        <taxon>Eukaryota</taxon>
        <taxon>Fungi</taxon>
        <taxon>Dikarya</taxon>
        <taxon>Ascomycota</taxon>
        <taxon>Pezizomycotina</taxon>
        <taxon>Leotiomycetes</taxon>
        <taxon>Helotiales</taxon>
        <taxon>Sclerotiniaceae</taxon>
        <taxon>Monilinia</taxon>
    </lineage>
</organism>
<feature type="compositionally biased region" description="Polar residues" evidence="1">
    <location>
        <begin position="595"/>
        <end position="606"/>
    </location>
</feature>
<dbReference type="Proteomes" id="UP000322873">
    <property type="component" value="Unassembled WGS sequence"/>
</dbReference>
<comment type="caution">
    <text evidence="2">The sequence shown here is derived from an EMBL/GenBank/DDBJ whole genome shotgun (WGS) entry which is preliminary data.</text>
</comment>
<keyword evidence="3" id="KW-1185">Reference proteome</keyword>
<feature type="compositionally biased region" description="Polar residues" evidence="1">
    <location>
        <begin position="197"/>
        <end position="207"/>
    </location>
</feature>
<proteinExistence type="predicted"/>
<feature type="compositionally biased region" description="Low complexity" evidence="1">
    <location>
        <begin position="94"/>
        <end position="110"/>
    </location>
</feature>
<feature type="compositionally biased region" description="Basic residues" evidence="1">
    <location>
        <begin position="1152"/>
        <end position="1162"/>
    </location>
</feature>
<feature type="region of interest" description="Disordered" evidence="1">
    <location>
        <begin position="34"/>
        <end position="115"/>
    </location>
</feature>
<feature type="compositionally biased region" description="Basic and acidic residues" evidence="1">
    <location>
        <begin position="614"/>
        <end position="625"/>
    </location>
</feature>
<feature type="compositionally biased region" description="Acidic residues" evidence="1">
    <location>
        <begin position="1101"/>
        <end position="1114"/>
    </location>
</feature>
<evidence type="ECO:0000256" key="1">
    <source>
        <dbReference type="SAM" id="MobiDB-lite"/>
    </source>
</evidence>
<feature type="compositionally biased region" description="Polar residues" evidence="1">
    <location>
        <begin position="517"/>
        <end position="546"/>
    </location>
</feature>
<evidence type="ECO:0000313" key="3">
    <source>
        <dbReference type="Proteomes" id="UP000322873"/>
    </source>
</evidence>
<feature type="region of interest" description="Disordered" evidence="1">
    <location>
        <begin position="170"/>
        <end position="207"/>
    </location>
</feature>
<dbReference type="EMBL" id="VICG01000005">
    <property type="protein sequence ID" value="KAA8571478.1"/>
    <property type="molecule type" value="Genomic_DNA"/>
</dbReference>
<feature type="compositionally biased region" description="Acidic residues" evidence="1">
    <location>
        <begin position="1122"/>
        <end position="1133"/>
    </location>
</feature>
<dbReference type="AlphaFoldDB" id="A0A5M9JPP8"/>